<dbReference type="CDD" id="cd05121">
    <property type="entry name" value="ABC1_ADCK3-like"/>
    <property type="match status" value="1"/>
</dbReference>
<keyword evidence="2" id="KW-0812">Transmembrane</keyword>
<dbReference type="AlphaFoldDB" id="F2YRW9"/>
<dbReference type="InterPro" id="IPR011009">
    <property type="entry name" value="Kinase-like_dom_sf"/>
</dbReference>
<feature type="transmembrane region" description="Helical" evidence="2">
    <location>
        <begin position="630"/>
        <end position="650"/>
    </location>
</feature>
<keyword evidence="2" id="KW-1133">Transmembrane helix</keyword>
<evidence type="ECO:0000313" key="4">
    <source>
        <dbReference type="EMBL" id="AEA30257.1"/>
    </source>
</evidence>
<feature type="transmembrane region" description="Helical" evidence="2">
    <location>
        <begin position="587"/>
        <end position="610"/>
    </location>
</feature>
<dbReference type="Pfam" id="PF03109">
    <property type="entry name" value="ABC1"/>
    <property type="match status" value="1"/>
</dbReference>
<evidence type="ECO:0000256" key="1">
    <source>
        <dbReference type="ARBA" id="ARBA00009670"/>
    </source>
</evidence>
<gene>
    <name evidence="4" type="primary">sky14</name>
</gene>
<comment type="similarity">
    <text evidence="1">Belongs to the protein kinase superfamily. ADCK protein kinase family.</text>
</comment>
<dbReference type="GO" id="GO:0016301">
    <property type="term" value="F:kinase activity"/>
    <property type="evidence" value="ECO:0007669"/>
    <property type="project" value="UniProtKB-KW"/>
</dbReference>
<keyword evidence="4" id="KW-0808">Transferase</keyword>
<dbReference type="InterPro" id="IPR004147">
    <property type="entry name" value="ABC1_dom"/>
</dbReference>
<keyword evidence="2" id="KW-0472">Membrane</keyword>
<proteinExistence type="inferred from homology"/>
<dbReference type="PANTHER" id="PTHR10566">
    <property type="entry name" value="CHAPERONE-ACTIVITY OF BC1 COMPLEX CABC1 -RELATED"/>
    <property type="match status" value="1"/>
</dbReference>
<accession>F2YRW9</accession>
<feature type="transmembrane region" description="Helical" evidence="2">
    <location>
        <begin position="66"/>
        <end position="85"/>
    </location>
</feature>
<feature type="transmembrane region" description="Helical" evidence="2">
    <location>
        <begin position="6"/>
        <end position="23"/>
    </location>
</feature>
<dbReference type="InterPro" id="IPR050154">
    <property type="entry name" value="UbiB_kinase"/>
</dbReference>
<dbReference type="SUPFAM" id="SSF56112">
    <property type="entry name" value="Protein kinase-like (PK-like)"/>
    <property type="match status" value="1"/>
</dbReference>
<dbReference type="EMBL" id="JF430460">
    <property type="protein sequence ID" value="AEA30257.1"/>
    <property type="molecule type" value="Genomic_DNA"/>
</dbReference>
<protein>
    <submittedName>
        <fullName evidence="4">Putative ABC1-family protein kinase</fullName>
    </submittedName>
</protein>
<name>F2YRW9_9ACTN</name>
<keyword evidence="4" id="KW-0418">Kinase</keyword>
<sequence>MMIFLLSLPIWLMIIWPLVAGARRVLGVRVRTPRALLGAAVGWFVAIRIAFAALPQMRTTGQALALGIPIAGVALITTLVTIFVAELVRPSGKGWGVFGWNGAVRRRLDRGRRYGQITRIAVRHGLGPYLGAGRVQHSRSDQRDVRLARSLRHALEDAGVVFVKLGQLLSTRPDLLSPAFIDELSRLQSQVAPADSSEVEAVLREDLSAASWDVVSVEPVPMAAASVAQVHRATLRTDEGESVDVVVKVRRPGALPLLERDLDIIARVAGALERRAGWARRMGVLELVRSYAVALRDELDFRIEARNIATVAAAGGATSEHVALPFVYEKLCTRRVLVMEQMDGTPLGSAARLLADCPTDRTVLGRALLGSLLGQIMLGGVFHADPHPGNVLLLRDGRLGLLDFGSVGRLNGSLRVGLQHLLLAIDRGDPAAACDGLLELVARTDDIDEARLERSVGQLIAKHCMASGTTADVEMFTDLFALISSHGLAVLPEIAAVFRALATLEGTLGLLSPGFSIVDESRQFMAAKVAEQFSFPPKSDDLVSELMTLLPMVRRLPRRVDRIVSAVEQGRLSVNVRLMADERDRRVIYDIVHMIALVFVGATTGVMAVMLLGTSNGPRVTSAVTLYQVFGYNLLVISTLVGLRLLYTIFRAQR</sequence>
<evidence type="ECO:0000256" key="2">
    <source>
        <dbReference type="SAM" id="Phobius"/>
    </source>
</evidence>
<feature type="domain" description="ABC1 atypical kinase-like" evidence="3">
    <location>
        <begin position="186"/>
        <end position="429"/>
    </location>
</feature>
<dbReference type="PANTHER" id="PTHR10566:SF113">
    <property type="entry name" value="PROTEIN ACTIVITY OF BC1 COMPLEX KINASE 7, CHLOROPLASTIC"/>
    <property type="match status" value="1"/>
</dbReference>
<feature type="transmembrane region" description="Helical" evidence="2">
    <location>
        <begin position="35"/>
        <end position="54"/>
    </location>
</feature>
<evidence type="ECO:0000259" key="3">
    <source>
        <dbReference type="Pfam" id="PF03109"/>
    </source>
</evidence>
<reference evidence="4" key="1">
    <citation type="journal article" date="2011" name="J. Am. Chem. Soc.">
        <title>Biosynthetic gene cluster of the non-ribosomally synthesized cyclodepsipeptide skyllamycin: deciphering unprecedented ways of unusual hydroxylation reactions.</title>
        <authorList>
            <person name="Pohle S."/>
            <person name="Appelt C."/>
            <person name="Roux M."/>
            <person name="Fiedler H.P."/>
            <person name="Sussmuth R.D."/>
        </authorList>
    </citation>
    <scope>NUCLEOTIDE SEQUENCE</scope>
    <source>
        <strain evidence="4">Acta 2897</strain>
    </source>
</reference>
<organism evidence="4">
    <name type="scientific">Streptomyces sp. Acta 2897</name>
    <dbReference type="NCBI Taxonomy" id="1001349"/>
    <lineage>
        <taxon>Bacteria</taxon>
        <taxon>Bacillati</taxon>
        <taxon>Actinomycetota</taxon>
        <taxon>Actinomycetes</taxon>
        <taxon>Kitasatosporales</taxon>
        <taxon>Streptomycetaceae</taxon>
        <taxon>Streptomyces</taxon>
    </lineage>
</organism>